<feature type="transmembrane region" description="Helical" evidence="7">
    <location>
        <begin position="221"/>
        <end position="243"/>
    </location>
</feature>
<feature type="transmembrane region" description="Helical" evidence="7">
    <location>
        <begin position="135"/>
        <end position="160"/>
    </location>
</feature>
<dbReference type="PANTHER" id="PTHR33048:SF129">
    <property type="entry name" value="INTEGRAL MEMBRANE PROTEIN-RELATED"/>
    <property type="match status" value="1"/>
</dbReference>
<comment type="similarity">
    <text evidence="5">Belongs to the SAT4 family.</text>
</comment>
<evidence type="ECO:0000259" key="8">
    <source>
        <dbReference type="Pfam" id="PF20684"/>
    </source>
</evidence>
<feature type="transmembrane region" description="Helical" evidence="7">
    <location>
        <begin position="99"/>
        <end position="123"/>
    </location>
</feature>
<dbReference type="InterPro" id="IPR049326">
    <property type="entry name" value="Rhodopsin_dom_fungi"/>
</dbReference>
<keyword evidence="4 7" id="KW-0472">Membrane</keyword>
<dbReference type="PANTHER" id="PTHR33048">
    <property type="entry name" value="PTH11-LIKE INTEGRAL MEMBRANE PROTEIN (AFU_ORTHOLOGUE AFUA_5G11245)"/>
    <property type="match status" value="1"/>
</dbReference>
<keyword evidence="3 7" id="KW-1133">Transmembrane helix</keyword>
<evidence type="ECO:0000256" key="5">
    <source>
        <dbReference type="ARBA" id="ARBA00038359"/>
    </source>
</evidence>
<evidence type="ECO:0000313" key="10">
    <source>
        <dbReference type="Proteomes" id="UP000053599"/>
    </source>
</evidence>
<dbReference type="Pfam" id="PF20684">
    <property type="entry name" value="Fung_rhodopsin"/>
    <property type="match status" value="1"/>
</dbReference>
<feature type="domain" description="Rhodopsin" evidence="8">
    <location>
        <begin position="40"/>
        <end position="293"/>
    </location>
</feature>
<evidence type="ECO:0000256" key="1">
    <source>
        <dbReference type="ARBA" id="ARBA00004141"/>
    </source>
</evidence>
<evidence type="ECO:0000256" key="3">
    <source>
        <dbReference type="ARBA" id="ARBA00022989"/>
    </source>
</evidence>
<feature type="transmembrane region" description="Helical" evidence="7">
    <location>
        <begin position="56"/>
        <end position="74"/>
    </location>
</feature>
<dbReference type="Proteomes" id="UP000053599">
    <property type="component" value="Unassembled WGS sequence"/>
</dbReference>
<feature type="transmembrane region" description="Helical" evidence="7">
    <location>
        <begin position="188"/>
        <end position="209"/>
    </location>
</feature>
<evidence type="ECO:0000256" key="6">
    <source>
        <dbReference type="SAM" id="MobiDB-lite"/>
    </source>
</evidence>
<name>A0A0D1YS99_9EURO</name>
<comment type="subcellular location">
    <subcellularLocation>
        <location evidence="1">Membrane</location>
        <topology evidence="1">Multi-pass membrane protein</topology>
    </subcellularLocation>
</comment>
<evidence type="ECO:0000256" key="7">
    <source>
        <dbReference type="SAM" id="Phobius"/>
    </source>
</evidence>
<evidence type="ECO:0000313" key="9">
    <source>
        <dbReference type="EMBL" id="KIV84324.1"/>
    </source>
</evidence>
<dbReference type="EMBL" id="KN846951">
    <property type="protein sequence ID" value="KIV84324.1"/>
    <property type="molecule type" value="Genomic_DNA"/>
</dbReference>
<reference evidence="9 10" key="1">
    <citation type="submission" date="2015-01" db="EMBL/GenBank/DDBJ databases">
        <title>The Genome Sequence of Exophiala sideris CBS121828.</title>
        <authorList>
            <consortium name="The Broad Institute Genomics Platform"/>
            <person name="Cuomo C."/>
            <person name="de Hoog S."/>
            <person name="Gorbushina A."/>
            <person name="Stielow B."/>
            <person name="Teixiera M."/>
            <person name="Abouelleil A."/>
            <person name="Chapman S.B."/>
            <person name="Priest M."/>
            <person name="Young S.K."/>
            <person name="Wortman J."/>
            <person name="Nusbaum C."/>
            <person name="Birren B."/>
        </authorList>
    </citation>
    <scope>NUCLEOTIDE SEQUENCE [LARGE SCALE GENOMIC DNA]</scope>
    <source>
        <strain evidence="9 10">CBS 121828</strain>
    </source>
</reference>
<dbReference type="STRING" id="1016849.A0A0D1YS99"/>
<gene>
    <name evidence="9" type="ORF">PV11_00110</name>
</gene>
<feature type="transmembrane region" description="Helical" evidence="7">
    <location>
        <begin position="263"/>
        <end position="284"/>
    </location>
</feature>
<evidence type="ECO:0000256" key="4">
    <source>
        <dbReference type="ARBA" id="ARBA00023136"/>
    </source>
</evidence>
<evidence type="ECO:0000256" key="2">
    <source>
        <dbReference type="ARBA" id="ARBA00022692"/>
    </source>
</evidence>
<keyword evidence="2 7" id="KW-0812">Transmembrane</keyword>
<protein>
    <recommendedName>
        <fullName evidence="8">Rhodopsin domain-containing protein</fullName>
    </recommendedName>
</protein>
<dbReference type="AlphaFoldDB" id="A0A0D1YS99"/>
<dbReference type="InterPro" id="IPR052337">
    <property type="entry name" value="SAT4-like"/>
</dbReference>
<dbReference type="GO" id="GO:0016020">
    <property type="term" value="C:membrane"/>
    <property type="evidence" value="ECO:0007669"/>
    <property type="project" value="UniProtKB-SubCell"/>
</dbReference>
<feature type="compositionally biased region" description="Low complexity" evidence="6">
    <location>
        <begin position="301"/>
        <end position="311"/>
    </location>
</feature>
<sequence>MSAYPHPTSWPVPNYSDPPTRGSPSLFVVMMVISTIVVALRIYSRHFVTKSLGLDDGFLVAGWFLSIGMTYAEYKAMTTWGWDRHIWDIDVFRLPKLRIAAWMIEFFFLWGNACTKISILLVYRKITLGSHNYWFVRLTWAAIAFTVVYTVGLGLELFLICRPFPSYWESYSPTYTKKYTCGNEQPPFVFSAVASVVSDVYSSVLPMMLIRNLNLSRKQRLSLYALFSAGLVTAFIGIGRAYVFVHVTTDYQPSLHTHDISWWGWPLLALTDIEAHLAIIIASLPALKVLIKRQVVGHSSHISSVPSKSNSMQRAHSRSALRSESPVVEDSITSTPRFERLFQKGGAPWQLETKGGPKLNVNHDLESHQMKARQTGMPVANAPPYIHIAQLQRCCSPIKSYGDQV</sequence>
<dbReference type="OrthoDB" id="5329176at2759"/>
<organism evidence="9 10">
    <name type="scientific">Exophiala sideris</name>
    <dbReference type="NCBI Taxonomy" id="1016849"/>
    <lineage>
        <taxon>Eukaryota</taxon>
        <taxon>Fungi</taxon>
        <taxon>Dikarya</taxon>
        <taxon>Ascomycota</taxon>
        <taxon>Pezizomycotina</taxon>
        <taxon>Eurotiomycetes</taxon>
        <taxon>Chaetothyriomycetidae</taxon>
        <taxon>Chaetothyriales</taxon>
        <taxon>Herpotrichiellaceae</taxon>
        <taxon>Exophiala</taxon>
    </lineage>
</organism>
<proteinExistence type="inferred from homology"/>
<accession>A0A0D1YS99</accession>
<feature type="transmembrane region" description="Helical" evidence="7">
    <location>
        <begin position="25"/>
        <end position="44"/>
    </location>
</feature>
<feature type="region of interest" description="Disordered" evidence="6">
    <location>
        <begin position="301"/>
        <end position="326"/>
    </location>
</feature>
<dbReference type="HOGENOM" id="CLU_028200_25_4_1"/>